<proteinExistence type="predicted"/>
<accession>A0ABX7CU71</accession>
<organism evidence="1 2">
    <name type="scientific">Sphingobacterium multivorum</name>
    <dbReference type="NCBI Taxonomy" id="28454"/>
    <lineage>
        <taxon>Bacteria</taxon>
        <taxon>Pseudomonadati</taxon>
        <taxon>Bacteroidota</taxon>
        <taxon>Sphingobacteriia</taxon>
        <taxon>Sphingobacteriales</taxon>
        <taxon>Sphingobacteriaceae</taxon>
        <taxon>Sphingobacterium</taxon>
    </lineage>
</organism>
<gene>
    <name evidence="1" type="ORF">I6I98_06055</name>
</gene>
<dbReference type="EMBL" id="CP068224">
    <property type="protein sequence ID" value="QQT54815.1"/>
    <property type="molecule type" value="Genomic_DNA"/>
</dbReference>
<name>A0ABX7CU71_SPHMU</name>
<keyword evidence="2" id="KW-1185">Reference proteome</keyword>
<evidence type="ECO:0000313" key="1">
    <source>
        <dbReference type="EMBL" id="QQT54815.1"/>
    </source>
</evidence>
<dbReference type="Proteomes" id="UP000595498">
    <property type="component" value="Chromosome"/>
</dbReference>
<sequence length="69" mass="7782">MAVVRAKANQQLSTNGPLTNLVLLPRPFPQQWIEAMDRANKSDYDLLENGICVNLPHFVMDFLKINTGI</sequence>
<protein>
    <submittedName>
        <fullName evidence="1">Uncharacterized protein</fullName>
    </submittedName>
</protein>
<evidence type="ECO:0000313" key="2">
    <source>
        <dbReference type="Proteomes" id="UP000595498"/>
    </source>
</evidence>
<reference evidence="1 2" key="1">
    <citation type="submission" date="2021-01" db="EMBL/GenBank/DDBJ databases">
        <title>FDA dAtabase for Regulatory Grade micrObial Sequences (FDA-ARGOS): Supporting development and validation of Infectious Disease Dx tests.</title>
        <authorList>
            <person name="Sproer C."/>
            <person name="Gronow S."/>
            <person name="Severitt S."/>
            <person name="Schroder I."/>
            <person name="Tallon L."/>
            <person name="Sadzewicz L."/>
            <person name="Zhao X."/>
            <person name="Boylan J."/>
            <person name="Ott S."/>
            <person name="Bowen H."/>
            <person name="Vavikolanu K."/>
            <person name="Mehta A."/>
            <person name="Aluvathingal J."/>
            <person name="Nadendla S."/>
            <person name="Lowell S."/>
            <person name="Myers T."/>
            <person name="Yan Y."/>
            <person name="Sichtig H."/>
        </authorList>
    </citation>
    <scope>NUCLEOTIDE SEQUENCE [LARGE SCALE GENOMIC DNA]</scope>
    <source>
        <strain evidence="1 2">FDAARGOS_1141</strain>
    </source>
</reference>